<dbReference type="CDD" id="cd02227">
    <property type="entry name" value="cupin_TM1112-like"/>
    <property type="match status" value="1"/>
</dbReference>
<dbReference type="InterPro" id="IPR011051">
    <property type="entry name" value="RmlC_Cupin_sf"/>
</dbReference>
<evidence type="ECO:0000313" key="3">
    <source>
        <dbReference type="Proteomes" id="UP001328733"/>
    </source>
</evidence>
<evidence type="ECO:0000259" key="1">
    <source>
        <dbReference type="Pfam" id="PF05899"/>
    </source>
</evidence>
<gene>
    <name evidence="2" type="ORF">V0288_01385</name>
</gene>
<dbReference type="SUPFAM" id="SSF51182">
    <property type="entry name" value="RmlC-like cupins"/>
    <property type="match status" value="1"/>
</dbReference>
<feature type="domain" description="(S)-ureidoglycine aminohydrolase cupin" evidence="1">
    <location>
        <begin position="22"/>
        <end position="94"/>
    </location>
</feature>
<dbReference type="RefSeq" id="WP_332863211.1">
    <property type="nucleotide sequence ID" value="NZ_JBAFSM010000002.1"/>
</dbReference>
<organism evidence="2 3">
    <name type="scientific">Pannus brasiliensis CCIBt3594</name>
    <dbReference type="NCBI Taxonomy" id="1427578"/>
    <lineage>
        <taxon>Bacteria</taxon>
        <taxon>Bacillati</taxon>
        <taxon>Cyanobacteriota</taxon>
        <taxon>Cyanophyceae</taxon>
        <taxon>Oscillatoriophycideae</taxon>
        <taxon>Chroococcales</taxon>
        <taxon>Microcystaceae</taxon>
        <taxon>Pannus</taxon>
    </lineage>
</organism>
<dbReference type="Gene3D" id="2.60.120.10">
    <property type="entry name" value="Jelly Rolls"/>
    <property type="match status" value="1"/>
</dbReference>
<dbReference type="InterPro" id="IPR008579">
    <property type="entry name" value="UGlyAH_Cupin_dom"/>
</dbReference>
<name>A0AAW9QSC2_9CHRO</name>
<evidence type="ECO:0000313" key="2">
    <source>
        <dbReference type="EMBL" id="MEG3435759.1"/>
    </source>
</evidence>
<reference evidence="2 3" key="1">
    <citation type="submission" date="2024-01" db="EMBL/GenBank/DDBJ databases">
        <title>Genomic insights into the taxonomy and metabolism of the cyanobacterium Pannus brasiliensis CCIBt3594.</title>
        <authorList>
            <person name="Machado M."/>
            <person name="Botero N.B."/>
            <person name="Andreote A.P.D."/>
            <person name="Feitosa A.M.T."/>
            <person name="Popin R."/>
            <person name="Sivonen K."/>
            <person name="Fiore M.F."/>
        </authorList>
    </citation>
    <scope>NUCLEOTIDE SEQUENCE [LARGE SCALE GENOMIC DNA]</scope>
    <source>
        <strain evidence="2 3">CCIBt3594</strain>
    </source>
</reference>
<keyword evidence="3" id="KW-1185">Reference proteome</keyword>
<accession>A0AAW9QSC2</accession>
<protein>
    <submittedName>
        <fullName evidence="2">Cupin domain-containing protein</fullName>
    </submittedName>
</protein>
<proteinExistence type="predicted"/>
<dbReference type="EMBL" id="JBAFSM010000002">
    <property type="protein sequence ID" value="MEG3435759.1"/>
    <property type="molecule type" value="Genomic_DNA"/>
</dbReference>
<sequence>MTTSQQTFGIAIERQISPERLESLDVTGWTIWTKGISEFPWTYDSDETCYFVEGEVVVTPDGGEPVEMGAGDLVTFPAGMSCTWKIRRDVKKRYRFL</sequence>
<dbReference type="Proteomes" id="UP001328733">
    <property type="component" value="Unassembled WGS sequence"/>
</dbReference>
<comment type="caution">
    <text evidence="2">The sequence shown here is derived from an EMBL/GenBank/DDBJ whole genome shotgun (WGS) entry which is preliminary data.</text>
</comment>
<dbReference type="AlphaFoldDB" id="A0AAW9QSC2"/>
<dbReference type="PANTHER" id="PTHR33271:SF22">
    <property type="entry name" value="OS04G0445200 PROTEIN"/>
    <property type="match status" value="1"/>
</dbReference>
<dbReference type="PANTHER" id="PTHR33271">
    <property type="entry name" value="OS04G0445200 PROTEIN"/>
    <property type="match status" value="1"/>
</dbReference>
<dbReference type="InterPro" id="IPR014710">
    <property type="entry name" value="RmlC-like_jellyroll"/>
</dbReference>
<dbReference type="Pfam" id="PF05899">
    <property type="entry name" value="Cupin_3"/>
    <property type="match status" value="1"/>
</dbReference>